<dbReference type="Pfam" id="PF00665">
    <property type="entry name" value="rve"/>
    <property type="match status" value="1"/>
</dbReference>
<dbReference type="EMBL" id="DVKI01000101">
    <property type="protein sequence ID" value="HIT17363.1"/>
    <property type="molecule type" value="Genomic_DNA"/>
</dbReference>
<dbReference type="GO" id="GO:0015074">
    <property type="term" value="P:DNA integration"/>
    <property type="evidence" value="ECO:0007669"/>
    <property type="project" value="InterPro"/>
</dbReference>
<dbReference type="InterPro" id="IPR001584">
    <property type="entry name" value="Integrase_cat-core"/>
</dbReference>
<evidence type="ECO:0000313" key="4">
    <source>
        <dbReference type="Proteomes" id="UP000886893"/>
    </source>
</evidence>
<dbReference type="PANTHER" id="PTHR46889:SF4">
    <property type="entry name" value="TRANSPOSASE INSO FOR INSERTION SEQUENCE ELEMENT IS911B-RELATED"/>
    <property type="match status" value="1"/>
</dbReference>
<feature type="domain" description="Integrase catalytic" evidence="2">
    <location>
        <begin position="117"/>
        <end position="279"/>
    </location>
</feature>
<name>A0A9D1KA79_9FIRM</name>
<dbReference type="Pfam" id="PF13276">
    <property type="entry name" value="HTH_21"/>
    <property type="match status" value="1"/>
</dbReference>
<dbReference type="InterPro" id="IPR050900">
    <property type="entry name" value="Transposase_IS3/IS150/IS904"/>
</dbReference>
<dbReference type="InterPro" id="IPR012337">
    <property type="entry name" value="RNaseH-like_sf"/>
</dbReference>
<dbReference type="PANTHER" id="PTHR46889">
    <property type="entry name" value="TRANSPOSASE INSF FOR INSERTION SEQUENCE IS3B-RELATED"/>
    <property type="match status" value="1"/>
</dbReference>
<dbReference type="GO" id="GO:0003676">
    <property type="term" value="F:nucleic acid binding"/>
    <property type="evidence" value="ECO:0007669"/>
    <property type="project" value="InterPro"/>
</dbReference>
<reference evidence="3" key="2">
    <citation type="journal article" date="2021" name="PeerJ">
        <title>Extensive microbial diversity within the chicken gut microbiome revealed by metagenomics and culture.</title>
        <authorList>
            <person name="Gilroy R."/>
            <person name="Ravi A."/>
            <person name="Getino M."/>
            <person name="Pursley I."/>
            <person name="Horton D.L."/>
            <person name="Alikhan N.F."/>
            <person name="Baker D."/>
            <person name="Gharbi K."/>
            <person name="Hall N."/>
            <person name="Watson M."/>
            <person name="Adriaenssens E.M."/>
            <person name="Foster-Nyarko E."/>
            <person name="Jarju S."/>
            <person name="Secka A."/>
            <person name="Antonio M."/>
            <person name="Oren A."/>
            <person name="Chaudhuri R.R."/>
            <person name="La Ragione R."/>
            <person name="Hildebrand F."/>
            <person name="Pallen M.J."/>
        </authorList>
    </citation>
    <scope>NUCLEOTIDE SEQUENCE</scope>
    <source>
        <strain evidence="3">14508</strain>
    </source>
</reference>
<proteinExistence type="predicted"/>
<evidence type="ECO:0000313" key="3">
    <source>
        <dbReference type="EMBL" id="HIT17363.1"/>
    </source>
</evidence>
<comment type="caution">
    <text evidence="3">The sequence shown here is derived from an EMBL/GenBank/DDBJ whole genome shotgun (WGS) entry which is preliminary data.</text>
</comment>
<reference evidence="3" key="1">
    <citation type="submission" date="2020-10" db="EMBL/GenBank/DDBJ databases">
        <authorList>
            <person name="Gilroy R."/>
        </authorList>
    </citation>
    <scope>NUCLEOTIDE SEQUENCE</scope>
    <source>
        <strain evidence="3">14508</strain>
    </source>
</reference>
<dbReference type="PROSITE" id="PS50994">
    <property type="entry name" value="INTEGRASE"/>
    <property type="match status" value="1"/>
</dbReference>
<sequence>MPGLLTSTTREKVTFITIHINDYKLSNLCAALAISRRTYYKYRNKEDPDYYEYLLIKDIFDESKGTYGYRRVLEGLEIKYGVIFNHKKVARIMKKYNLKPEYIRRIRPNVNAKRIEDNVQPNLVKRQFKTKGFNQIWCTDITYLIWGNKRAYLSTIIDLYDRHVVAYQISKHNNIKLVTDTLNEALEIEKDVYGLILHSDQGFQYTSHEYKVICASKGISISMSRKGTPIDDSPMESWHGILKKETLYNNNITSLEHYIQLVEEWIAFYNSTRLKNRNH</sequence>
<dbReference type="InterPro" id="IPR036397">
    <property type="entry name" value="RNaseH_sf"/>
</dbReference>
<dbReference type="Proteomes" id="UP000886893">
    <property type="component" value="Unassembled WGS sequence"/>
</dbReference>
<dbReference type="NCBIfam" id="NF033516">
    <property type="entry name" value="transpos_IS3"/>
    <property type="match status" value="1"/>
</dbReference>
<organism evidence="3 4">
    <name type="scientific">Candidatus Caccosoma faecigallinarum</name>
    <dbReference type="NCBI Taxonomy" id="2840720"/>
    <lineage>
        <taxon>Bacteria</taxon>
        <taxon>Bacillati</taxon>
        <taxon>Bacillota</taxon>
        <taxon>Bacillota incertae sedis</taxon>
        <taxon>Candidatus Caccosoma</taxon>
    </lineage>
</organism>
<dbReference type="InterPro" id="IPR048020">
    <property type="entry name" value="Transpos_IS3"/>
</dbReference>
<dbReference type="AlphaFoldDB" id="A0A9D1KA79"/>
<dbReference type="InterPro" id="IPR025948">
    <property type="entry name" value="HTH-like_dom"/>
</dbReference>
<evidence type="ECO:0000259" key="2">
    <source>
        <dbReference type="PROSITE" id="PS50994"/>
    </source>
</evidence>
<accession>A0A9D1KA79</accession>
<comment type="function">
    <text evidence="1">Involved in the transposition of the insertion sequence.</text>
</comment>
<dbReference type="Gene3D" id="3.30.420.10">
    <property type="entry name" value="Ribonuclease H-like superfamily/Ribonuclease H"/>
    <property type="match status" value="1"/>
</dbReference>
<dbReference type="Pfam" id="PF13333">
    <property type="entry name" value="rve_2"/>
    <property type="match status" value="1"/>
</dbReference>
<gene>
    <name evidence="3" type="ORF">IAD04_03150</name>
</gene>
<evidence type="ECO:0000256" key="1">
    <source>
        <dbReference type="ARBA" id="ARBA00002286"/>
    </source>
</evidence>
<dbReference type="SUPFAM" id="SSF53098">
    <property type="entry name" value="Ribonuclease H-like"/>
    <property type="match status" value="1"/>
</dbReference>
<protein>
    <submittedName>
        <fullName evidence="3">IS3 family transposase</fullName>
    </submittedName>
</protein>